<organism evidence="7 8">
    <name type="scientific">Skeletonema marinoi</name>
    <dbReference type="NCBI Taxonomy" id="267567"/>
    <lineage>
        <taxon>Eukaryota</taxon>
        <taxon>Sar</taxon>
        <taxon>Stramenopiles</taxon>
        <taxon>Ochrophyta</taxon>
        <taxon>Bacillariophyta</taxon>
        <taxon>Coscinodiscophyceae</taxon>
        <taxon>Thalassiosirophycidae</taxon>
        <taxon>Thalassiosirales</taxon>
        <taxon>Skeletonemataceae</taxon>
        <taxon>Skeletonema</taxon>
        <taxon>Skeletonema marinoi-dohrnii complex</taxon>
    </lineage>
</organism>
<feature type="domain" description="MYND-type" evidence="6">
    <location>
        <begin position="16"/>
        <end position="57"/>
    </location>
</feature>
<feature type="compositionally biased region" description="Acidic residues" evidence="5">
    <location>
        <begin position="342"/>
        <end position="352"/>
    </location>
</feature>
<evidence type="ECO:0000256" key="5">
    <source>
        <dbReference type="SAM" id="MobiDB-lite"/>
    </source>
</evidence>
<comment type="caution">
    <text evidence="7">The sequence shown here is derived from an EMBL/GenBank/DDBJ whole genome shotgun (WGS) entry which is preliminary data.</text>
</comment>
<evidence type="ECO:0000313" key="8">
    <source>
        <dbReference type="Proteomes" id="UP001224775"/>
    </source>
</evidence>
<keyword evidence="3" id="KW-0862">Zinc</keyword>
<dbReference type="SUPFAM" id="SSF81901">
    <property type="entry name" value="HCP-like"/>
    <property type="match status" value="1"/>
</dbReference>
<proteinExistence type="predicted"/>
<keyword evidence="1" id="KW-0479">Metal-binding</keyword>
<dbReference type="InterPro" id="IPR002893">
    <property type="entry name" value="Znf_MYND"/>
</dbReference>
<feature type="region of interest" description="Disordered" evidence="5">
    <location>
        <begin position="341"/>
        <end position="397"/>
    </location>
</feature>
<gene>
    <name evidence="7" type="ORF">QTG54_014428</name>
</gene>
<feature type="compositionally biased region" description="Acidic residues" evidence="5">
    <location>
        <begin position="374"/>
        <end position="397"/>
    </location>
</feature>
<dbReference type="PROSITE" id="PS50865">
    <property type="entry name" value="ZF_MYND_2"/>
    <property type="match status" value="1"/>
</dbReference>
<name>A0AAD9D6V5_9STRA</name>
<sequence length="397" mass="43677">MSAADNDEARVAESCCASCGKSEVDDMQLKKCDVCGIATYCSGKCQKDHRSQHEAMCKKLVAIVRDVTLFRQPESTHLGDCPICCLPFSLNLAKSTLQTCCSKVICNGCQYANKKRECEEKLQPACPFCRQQTPAPLKHGNLGLTLSFVRLVELIQQSQLQVPMVEEVNKNAMKRADANDPFSMCGMGRKHYNEGDYESAVEFCTNAAESGDVDAHYNLSVLYEEGKAEAAIAGHPTARHNLGCDEWKKGRIKRAVKHLIIAANLGHDGSIQALKEGYKDGKVGKEDFAAALRAHQAAVDDTKSPQREAAAKFCAFLEDNFSALTCLSSFKKIDKHYTYTLDSDDGNDEAVNEEVTHTDEREDDDESDRGVEEPSTDDESDDEESDDEDDDAAVPFA</sequence>
<evidence type="ECO:0000256" key="1">
    <source>
        <dbReference type="ARBA" id="ARBA00022723"/>
    </source>
</evidence>
<dbReference type="Gene3D" id="1.25.40.10">
    <property type="entry name" value="Tetratricopeptide repeat domain"/>
    <property type="match status" value="1"/>
</dbReference>
<dbReference type="EMBL" id="JATAAI010000036">
    <property type="protein sequence ID" value="KAK1734968.1"/>
    <property type="molecule type" value="Genomic_DNA"/>
</dbReference>
<dbReference type="SUPFAM" id="SSF144232">
    <property type="entry name" value="HIT/MYND zinc finger-like"/>
    <property type="match status" value="1"/>
</dbReference>
<evidence type="ECO:0000313" key="7">
    <source>
        <dbReference type="EMBL" id="KAK1734968.1"/>
    </source>
</evidence>
<reference evidence="7" key="1">
    <citation type="submission" date="2023-06" db="EMBL/GenBank/DDBJ databases">
        <title>Survivors Of The Sea: Transcriptome response of Skeletonema marinoi to long-term dormancy.</title>
        <authorList>
            <person name="Pinder M.I.M."/>
            <person name="Kourtchenko O."/>
            <person name="Robertson E.K."/>
            <person name="Larsson T."/>
            <person name="Maumus F."/>
            <person name="Osuna-Cruz C.M."/>
            <person name="Vancaester E."/>
            <person name="Stenow R."/>
            <person name="Vandepoele K."/>
            <person name="Ploug H."/>
            <person name="Bruchert V."/>
            <person name="Godhe A."/>
            <person name="Topel M."/>
        </authorList>
    </citation>
    <scope>NUCLEOTIDE SEQUENCE</scope>
    <source>
        <strain evidence="7">R05AC</strain>
    </source>
</reference>
<evidence type="ECO:0000256" key="2">
    <source>
        <dbReference type="ARBA" id="ARBA00022771"/>
    </source>
</evidence>
<keyword evidence="8" id="KW-1185">Reference proteome</keyword>
<dbReference type="GO" id="GO:0008270">
    <property type="term" value="F:zinc ion binding"/>
    <property type="evidence" value="ECO:0007669"/>
    <property type="project" value="UniProtKB-KW"/>
</dbReference>
<dbReference type="AlphaFoldDB" id="A0AAD9D6V5"/>
<accession>A0AAD9D6V5</accession>
<dbReference type="Proteomes" id="UP001224775">
    <property type="component" value="Unassembled WGS sequence"/>
</dbReference>
<evidence type="ECO:0000259" key="6">
    <source>
        <dbReference type="PROSITE" id="PS50865"/>
    </source>
</evidence>
<keyword evidence="2 4" id="KW-0863">Zinc-finger</keyword>
<dbReference type="InterPro" id="IPR011990">
    <property type="entry name" value="TPR-like_helical_dom_sf"/>
</dbReference>
<dbReference type="Pfam" id="PF01753">
    <property type="entry name" value="zf-MYND"/>
    <property type="match status" value="1"/>
</dbReference>
<dbReference type="Gene3D" id="6.10.140.2220">
    <property type="match status" value="1"/>
</dbReference>
<evidence type="ECO:0000256" key="3">
    <source>
        <dbReference type="ARBA" id="ARBA00022833"/>
    </source>
</evidence>
<protein>
    <recommendedName>
        <fullName evidence="6">MYND-type domain-containing protein</fullName>
    </recommendedName>
</protein>
<evidence type="ECO:0000256" key="4">
    <source>
        <dbReference type="PROSITE-ProRule" id="PRU00134"/>
    </source>
</evidence>